<reference evidence="8" key="1">
    <citation type="submission" date="2024-05" db="EMBL/GenBank/DDBJ databases">
        <authorList>
            <person name="Laubscher F."/>
            <person name="Chudzinski V."/>
            <person name="Cordey S."/>
            <person name="Hosszu-Fellous K."/>
            <person name="Kaiser L."/>
        </authorList>
    </citation>
    <scope>NUCLEOTIDE SEQUENCE</scope>
    <source>
        <strain evidence="8">1212D3-4</strain>
    </source>
</reference>
<feature type="region of interest" description="Disordered" evidence="7">
    <location>
        <begin position="27"/>
        <end position="55"/>
    </location>
</feature>
<dbReference type="InterPro" id="IPR004219">
    <property type="entry name" value="TTvirus_Unk"/>
</dbReference>
<evidence type="ECO:0000313" key="8">
    <source>
        <dbReference type="EMBL" id="XBU06634.1"/>
    </source>
</evidence>
<protein>
    <recommendedName>
        <fullName evidence="6">Capsid protein</fullName>
    </recommendedName>
</protein>
<comment type="function">
    <text evidence="6">Self-assembles to form an icosahedral capsid.</text>
</comment>
<feature type="compositionally biased region" description="Polar residues" evidence="7">
    <location>
        <begin position="569"/>
        <end position="578"/>
    </location>
</feature>
<evidence type="ECO:0000256" key="7">
    <source>
        <dbReference type="SAM" id="MobiDB-lite"/>
    </source>
</evidence>
<proteinExistence type="inferred from homology"/>
<feature type="region of interest" description="Disordered" evidence="7">
    <location>
        <begin position="569"/>
        <end position="601"/>
    </location>
</feature>
<evidence type="ECO:0000256" key="5">
    <source>
        <dbReference type="ARBA" id="ARBA00022844"/>
    </source>
</evidence>
<evidence type="ECO:0000256" key="2">
    <source>
        <dbReference type="ARBA" id="ARBA00006131"/>
    </source>
</evidence>
<evidence type="ECO:0000256" key="4">
    <source>
        <dbReference type="ARBA" id="ARBA00022561"/>
    </source>
</evidence>
<evidence type="ECO:0000256" key="6">
    <source>
        <dbReference type="RuleBase" id="RU361230"/>
    </source>
</evidence>
<accession>A0AAU7STI1</accession>
<evidence type="ECO:0000256" key="1">
    <source>
        <dbReference type="ARBA" id="ARBA00004328"/>
    </source>
</evidence>
<name>A0AAU7STI1_9VIRU</name>
<sequence length="665" mass="78685">MPFFWRRRKRFWYTPWWVRRNHLRRKRKNKTRRYRKRRSRLPTRRRRRRRRRYKVRRKKQTITLKQWQPDSITKCKIKGLGVLCCGAEGSQMYCYTNQKYLYPQPKAPGGGGFGCEVFSLQYLFEEWLSHRNIWTKSNDYKDLVRFTGSKFTFFRHETTDFIIRYHRQPPFDIDKDTYMSIHPLNMLLSKHHRVLQSRKSNPKGRNHLTLKIKPTKQMINKWFFQSEFTKYDLLRIDAAAANMPYAIFGPNTANSNLTLYALNTNFYQTTSWQKNTENHPYVPYPAYPTSSSVSYTYPTKTGTGTVEIYPHTYLDSVNKTGGMFDWRVLQATQIRSSAGTVVHERPMTIIRYNPDLDSGDKNIVYVVSITSNNKWATPSDKDLYIVNKPLWMSIYGLWNYILIKKKPATDFFKYHMFVVKSPAIELISATTQTLFPLIDIEFASGNLPYGELITDTQKQLWYPTAYMQLNSLTAITQCGPYIPKYKNLPSSTWNLTYRYTFYFKWGGPYVEDQPVQNPQDKNKYNVPDTLTKAIQVCNPLRQHCKAMFRAWDCRRGLFTQTALKRVSENIQSDTSVSSDETEAPQKKKKRTAQIRNPEEENQEIQTCIQSLCQEQVLQEDQSPQTIQQLIIYQQQQQQQLKLNLIKLLTDLKYKQKMLQLHTGVH</sequence>
<dbReference type="GO" id="GO:0039615">
    <property type="term" value="C:T=1 icosahedral viral capsid"/>
    <property type="evidence" value="ECO:0007669"/>
    <property type="project" value="UniProtKB-UniRule"/>
</dbReference>
<comment type="similarity">
    <text evidence="2 6">Belongs to the anelloviridae capsid protein family.</text>
</comment>
<keyword evidence="5 6" id="KW-0946">Virion</keyword>
<keyword evidence="3 6" id="KW-1140">T=1 icosahedral capsid protein</keyword>
<comment type="subcellular location">
    <subcellularLocation>
        <location evidence="1 6">Virion</location>
    </subcellularLocation>
</comment>
<dbReference type="EMBL" id="PP857087">
    <property type="protein sequence ID" value="XBU06634.1"/>
    <property type="molecule type" value="Genomic_DNA"/>
</dbReference>
<organism evidence="8">
    <name type="scientific">Gammatorquevirus homidi8</name>
    <dbReference type="NCBI Taxonomy" id="3048393"/>
    <lineage>
        <taxon>Viruses</taxon>
        <taxon>Monodnaviria</taxon>
        <taxon>Shotokuvirae</taxon>
        <taxon>Commensaviricota</taxon>
        <taxon>Cardeaviricetes</taxon>
        <taxon>Sanitavirales</taxon>
        <taxon>Anelloviridae</taxon>
        <taxon>Gammatorquevirus</taxon>
    </lineage>
</organism>
<dbReference type="Pfam" id="PF02956">
    <property type="entry name" value="TT_ORF1"/>
    <property type="match status" value="1"/>
</dbReference>
<keyword evidence="4 6" id="KW-0167">Capsid protein</keyword>
<evidence type="ECO:0000256" key="3">
    <source>
        <dbReference type="ARBA" id="ARBA00022431"/>
    </source>
</evidence>